<keyword evidence="2" id="KW-1185">Reference proteome</keyword>
<proteinExistence type="predicted"/>
<accession>A0A4Z2ECS1</accession>
<sequence length="110" mass="11800">MSSLGAVGELLSGTEKQTLGQVPCPVYVNGFGSDWMQAVLFWCNLIGGIWLSEEKGAGVGGDAPVSPQVFKCSPDLRRTRLGSEAFTVRPSVVFVEEASGTVIRNRLRLL</sequence>
<evidence type="ECO:0000313" key="1">
    <source>
        <dbReference type="EMBL" id="TNN26656.1"/>
    </source>
</evidence>
<evidence type="ECO:0000313" key="2">
    <source>
        <dbReference type="Proteomes" id="UP000314294"/>
    </source>
</evidence>
<gene>
    <name evidence="1" type="ORF">EYF80_063208</name>
</gene>
<dbReference type="Proteomes" id="UP000314294">
    <property type="component" value="Unassembled WGS sequence"/>
</dbReference>
<name>A0A4Z2ECS1_9TELE</name>
<dbReference type="EMBL" id="SRLO01009784">
    <property type="protein sequence ID" value="TNN26656.1"/>
    <property type="molecule type" value="Genomic_DNA"/>
</dbReference>
<comment type="caution">
    <text evidence="1">The sequence shown here is derived from an EMBL/GenBank/DDBJ whole genome shotgun (WGS) entry which is preliminary data.</text>
</comment>
<reference evidence="1 2" key="1">
    <citation type="submission" date="2019-03" db="EMBL/GenBank/DDBJ databases">
        <title>First draft genome of Liparis tanakae, snailfish: a comprehensive survey of snailfish specific genes.</title>
        <authorList>
            <person name="Kim W."/>
            <person name="Song I."/>
            <person name="Jeong J.-H."/>
            <person name="Kim D."/>
            <person name="Kim S."/>
            <person name="Ryu S."/>
            <person name="Song J.Y."/>
            <person name="Lee S.K."/>
        </authorList>
    </citation>
    <scope>NUCLEOTIDE SEQUENCE [LARGE SCALE GENOMIC DNA]</scope>
    <source>
        <tissue evidence="1">Muscle</tissue>
    </source>
</reference>
<dbReference type="AlphaFoldDB" id="A0A4Z2ECS1"/>
<protein>
    <submittedName>
        <fullName evidence="1">Uncharacterized protein</fullName>
    </submittedName>
</protein>
<organism evidence="1 2">
    <name type="scientific">Liparis tanakae</name>
    <name type="common">Tanaka's snailfish</name>
    <dbReference type="NCBI Taxonomy" id="230148"/>
    <lineage>
        <taxon>Eukaryota</taxon>
        <taxon>Metazoa</taxon>
        <taxon>Chordata</taxon>
        <taxon>Craniata</taxon>
        <taxon>Vertebrata</taxon>
        <taxon>Euteleostomi</taxon>
        <taxon>Actinopterygii</taxon>
        <taxon>Neopterygii</taxon>
        <taxon>Teleostei</taxon>
        <taxon>Neoteleostei</taxon>
        <taxon>Acanthomorphata</taxon>
        <taxon>Eupercaria</taxon>
        <taxon>Perciformes</taxon>
        <taxon>Cottioidei</taxon>
        <taxon>Cottales</taxon>
        <taxon>Liparidae</taxon>
        <taxon>Liparis</taxon>
    </lineage>
</organism>